<gene>
    <name evidence="1" type="ORF">AEK19_MT2145</name>
</gene>
<reference evidence="1" key="1">
    <citation type="submission" date="2017-03" db="EMBL/GenBank/DDBJ databases">
        <title>The mitochondrial genome of the carnivorous plant Utricularia reniformis (Lentibulariaceae): structure, comparative analysis and evolutionary landmarks.</title>
        <authorList>
            <person name="Silva S.R."/>
            <person name="Alvarenga D.O."/>
            <person name="Michael T.P."/>
            <person name="Miranda V.F.O."/>
            <person name="Varani A.M."/>
        </authorList>
    </citation>
    <scope>NUCLEOTIDE SEQUENCE</scope>
</reference>
<keyword evidence="1" id="KW-0496">Mitochondrion</keyword>
<protein>
    <submittedName>
        <fullName evidence="1">Uncharacterized protein</fullName>
    </submittedName>
</protein>
<accession>A0A1Y0B4B4</accession>
<evidence type="ECO:0000313" key="1">
    <source>
        <dbReference type="EMBL" id="ART32295.1"/>
    </source>
</evidence>
<proteinExistence type="predicted"/>
<geneLocation type="mitochondrion" evidence="1"/>
<organism evidence="1">
    <name type="scientific">Utricularia reniformis</name>
    <dbReference type="NCBI Taxonomy" id="192314"/>
    <lineage>
        <taxon>Eukaryota</taxon>
        <taxon>Viridiplantae</taxon>
        <taxon>Streptophyta</taxon>
        <taxon>Embryophyta</taxon>
        <taxon>Tracheophyta</taxon>
        <taxon>Spermatophyta</taxon>
        <taxon>Magnoliopsida</taxon>
        <taxon>eudicotyledons</taxon>
        <taxon>Gunneridae</taxon>
        <taxon>Pentapetalae</taxon>
        <taxon>asterids</taxon>
        <taxon>lamiids</taxon>
        <taxon>Lamiales</taxon>
        <taxon>Lentibulariaceae</taxon>
        <taxon>Utricularia</taxon>
    </lineage>
</organism>
<dbReference type="EMBL" id="KY774314">
    <property type="protein sequence ID" value="ART32295.1"/>
    <property type="molecule type" value="Genomic_DNA"/>
</dbReference>
<name>A0A1Y0B4B4_9LAMI</name>
<dbReference type="AlphaFoldDB" id="A0A1Y0B4B4"/>
<sequence>MDDIDQLIEERLPDICTLSTLILYSHFYKRKEFELGNLSQLFCNLLLPKCERGLGLSQVASFSSTMIQVSVNV</sequence>